<dbReference type="RefSeq" id="WP_013177340.1">
    <property type="nucleotide sequence ID" value="NC_014221.1"/>
</dbReference>
<protein>
    <submittedName>
        <fullName evidence="1">Uncharacterized protein</fullName>
    </submittedName>
</protein>
<name>D7CU70_TRURR</name>
<gene>
    <name evidence="1" type="ordered locus">Trad_0834</name>
</gene>
<dbReference type="AlphaFoldDB" id="D7CU70"/>
<dbReference type="STRING" id="649638.Trad_0834"/>
<dbReference type="EMBL" id="CP002049">
    <property type="protein sequence ID" value="ADI13968.1"/>
    <property type="molecule type" value="Genomic_DNA"/>
</dbReference>
<proteinExistence type="predicted"/>
<dbReference type="KEGG" id="tra:Trad_0834"/>
<accession>D7CU70</accession>
<reference evidence="2" key="1">
    <citation type="submission" date="2010-05" db="EMBL/GenBank/DDBJ databases">
        <title>The complete genome of Truepera radiovictris DSM 17093.</title>
        <authorList>
            <consortium name="US DOE Joint Genome Institute (JGI-PGF)"/>
            <person name="Lucas S."/>
            <person name="Copeland A."/>
            <person name="Lapidus A."/>
            <person name="Glavina del Rio T."/>
            <person name="Dalin E."/>
            <person name="Tice H."/>
            <person name="Bruce D."/>
            <person name="Goodwin L."/>
            <person name="Pitluck S."/>
            <person name="Kyrpides N."/>
            <person name="Mavromatis K."/>
            <person name="Ovchinnikova G."/>
            <person name="Munk A.C."/>
            <person name="Detter J.C."/>
            <person name="Han C."/>
            <person name="Tapia R."/>
            <person name="Land M."/>
            <person name="Hauser L."/>
            <person name="Markowitz V."/>
            <person name="Cheng J.-F."/>
            <person name="Hugenholtz P."/>
            <person name="Woyke T."/>
            <person name="Wu D."/>
            <person name="Tindall B."/>
            <person name="Pomrenke H.G."/>
            <person name="Brambilla E."/>
            <person name="Klenk H.-P."/>
            <person name="Eisen J.A."/>
        </authorList>
    </citation>
    <scope>NUCLEOTIDE SEQUENCE [LARGE SCALE GENOMIC DNA]</scope>
    <source>
        <strain evidence="2">DSM 17093 / CIP 108686 / LMG 22925 / RQ-24</strain>
    </source>
</reference>
<evidence type="ECO:0000313" key="1">
    <source>
        <dbReference type="EMBL" id="ADI13968.1"/>
    </source>
</evidence>
<dbReference type="HOGENOM" id="CLU_2132432_0_0_0"/>
<keyword evidence="2" id="KW-1185">Reference proteome</keyword>
<sequence length="113" mass="12335">MERPPDDTPSGAQAGAAEHYLVRTPLGVCAVTLSRRGLGLGDRGGFEARWAGDDERQGGEVLGLEPFRERVKVHLQAVYRAQHGRDPGAVALNLASHQLVDDLVGWSRLNWRP</sequence>
<evidence type="ECO:0000313" key="2">
    <source>
        <dbReference type="Proteomes" id="UP000000379"/>
    </source>
</evidence>
<reference evidence="1 2" key="2">
    <citation type="journal article" date="2011" name="Stand. Genomic Sci.">
        <title>Complete genome sequence of Truepera radiovictrix type strain (RQ-24).</title>
        <authorList>
            <person name="Ivanova N."/>
            <person name="Rohde C."/>
            <person name="Munk C."/>
            <person name="Nolan M."/>
            <person name="Lucas S."/>
            <person name="Del Rio T.G."/>
            <person name="Tice H."/>
            <person name="Deshpande S."/>
            <person name="Cheng J.F."/>
            <person name="Tapia R."/>
            <person name="Han C."/>
            <person name="Goodwin L."/>
            <person name="Pitluck S."/>
            <person name="Liolios K."/>
            <person name="Mavromatis K."/>
            <person name="Mikhailova N."/>
            <person name="Pati A."/>
            <person name="Chen A."/>
            <person name="Palaniappan K."/>
            <person name="Land M."/>
            <person name="Hauser L."/>
            <person name="Chang Y.J."/>
            <person name="Jeffries C.D."/>
            <person name="Brambilla E."/>
            <person name="Rohde M."/>
            <person name="Goker M."/>
            <person name="Tindall B.J."/>
            <person name="Woyke T."/>
            <person name="Bristow J."/>
            <person name="Eisen J.A."/>
            <person name="Markowitz V."/>
            <person name="Hugenholtz P."/>
            <person name="Kyrpides N.C."/>
            <person name="Klenk H.P."/>
            <person name="Lapidus A."/>
        </authorList>
    </citation>
    <scope>NUCLEOTIDE SEQUENCE [LARGE SCALE GENOMIC DNA]</scope>
    <source>
        <strain evidence="2">DSM 17093 / CIP 108686 / LMG 22925 / RQ-24</strain>
    </source>
</reference>
<organism evidence="1 2">
    <name type="scientific">Truepera radiovictrix (strain DSM 17093 / CIP 108686 / LMG 22925 / RQ-24)</name>
    <dbReference type="NCBI Taxonomy" id="649638"/>
    <lineage>
        <taxon>Bacteria</taxon>
        <taxon>Thermotogati</taxon>
        <taxon>Deinococcota</taxon>
        <taxon>Deinococci</taxon>
        <taxon>Trueperales</taxon>
        <taxon>Trueperaceae</taxon>
        <taxon>Truepera</taxon>
    </lineage>
</organism>
<dbReference type="Proteomes" id="UP000000379">
    <property type="component" value="Chromosome"/>
</dbReference>